<name>A0A0U1NY74_9BACI</name>
<gene>
    <name evidence="1" type="ORF">BN000_02940</name>
</gene>
<reference evidence="2" key="1">
    <citation type="submission" date="2015-05" db="EMBL/GenBank/DDBJ databases">
        <authorList>
            <person name="Urmite Genomes"/>
        </authorList>
    </citation>
    <scope>NUCLEOTIDE SEQUENCE [LARGE SCALE GENOMIC DNA]</scope>
    <source>
        <strain evidence="2">LF1</strain>
    </source>
</reference>
<proteinExistence type="predicted"/>
<evidence type="ECO:0000313" key="1">
    <source>
        <dbReference type="EMBL" id="CRK82985.1"/>
    </source>
</evidence>
<organism evidence="1 2">
    <name type="scientific">Neobacillus massiliamazoniensis</name>
    <dbReference type="NCBI Taxonomy" id="1499688"/>
    <lineage>
        <taxon>Bacteria</taxon>
        <taxon>Bacillati</taxon>
        <taxon>Bacillota</taxon>
        <taxon>Bacilli</taxon>
        <taxon>Bacillales</taxon>
        <taxon>Bacillaceae</taxon>
        <taxon>Neobacillus</taxon>
    </lineage>
</organism>
<dbReference type="Proteomes" id="UP000199087">
    <property type="component" value="Unassembled WGS sequence"/>
</dbReference>
<dbReference type="EMBL" id="CVRB01000003">
    <property type="protein sequence ID" value="CRK82985.1"/>
    <property type="molecule type" value="Genomic_DNA"/>
</dbReference>
<evidence type="ECO:0000313" key="2">
    <source>
        <dbReference type="Proteomes" id="UP000199087"/>
    </source>
</evidence>
<keyword evidence="2" id="KW-1185">Reference proteome</keyword>
<accession>A0A0U1NY74</accession>
<dbReference type="STRING" id="1499688.BN000_02940"/>
<dbReference type="AlphaFoldDB" id="A0A0U1NY74"/>
<sequence>MWVCTKHMKETLALLETPHVSKASYQIKCSLCSNLAIAKVYYSHQTNYFSIEQCKDSLNRETFLKSS</sequence>
<protein>
    <submittedName>
        <fullName evidence="1">Uncharacterized protein</fullName>
    </submittedName>
</protein>